<sequence length="110" mass="12243">MLKSIPFDLFEQGQTIYFDIKRLEKLELIMGVPINTTIRKGNAGIHFCLAGLLVGLQHENPKATADFYADKIDEYFDNGGTLDELAIPIVRAILASGIFGKQKETEEKNA</sequence>
<evidence type="ECO:0000313" key="1">
    <source>
        <dbReference type="EMBL" id="CQR73302.1"/>
    </source>
</evidence>
<keyword evidence="2" id="KW-1185">Reference proteome</keyword>
<dbReference type="EMBL" id="CTRP01000012">
    <property type="protein sequence ID" value="CQR73302.1"/>
    <property type="molecule type" value="Genomic_DNA"/>
</dbReference>
<dbReference type="AlphaFoldDB" id="A0A0U1L0W0"/>
<name>A0A0U1L0W0_9FIRM</name>
<reference evidence="2" key="1">
    <citation type="submission" date="2015-03" db="EMBL/GenBank/DDBJ databases">
        <authorList>
            <person name="Nijsse Bart"/>
        </authorList>
    </citation>
    <scope>NUCLEOTIDE SEQUENCE [LARGE SCALE GENOMIC DNA]</scope>
</reference>
<evidence type="ECO:0000313" key="2">
    <source>
        <dbReference type="Proteomes" id="UP000049855"/>
    </source>
</evidence>
<dbReference type="Proteomes" id="UP000049855">
    <property type="component" value="Unassembled WGS sequence"/>
</dbReference>
<accession>A0A0U1L0W0</accession>
<organism evidence="1 2">
    <name type="scientific">Sporomusa ovata</name>
    <dbReference type="NCBI Taxonomy" id="2378"/>
    <lineage>
        <taxon>Bacteria</taxon>
        <taxon>Bacillati</taxon>
        <taxon>Bacillota</taxon>
        <taxon>Negativicutes</taxon>
        <taxon>Selenomonadales</taxon>
        <taxon>Sporomusaceae</taxon>
        <taxon>Sporomusa</taxon>
    </lineage>
</organism>
<protein>
    <submittedName>
        <fullName evidence="1">Uncharacterized protein</fullName>
    </submittedName>
</protein>
<proteinExistence type="predicted"/>
<dbReference type="RefSeq" id="WP_021168087.1">
    <property type="nucleotide sequence ID" value="NZ_CTRP01000012.1"/>
</dbReference>
<gene>
    <name evidence="1" type="ORF">SpAn4DRAFT_2534</name>
</gene>